<organism evidence="1 2">
    <name type="scientific">Phlebia brevispora</name>
    <dbReference type="NCBI Taxonomy" id="194682"/>
    <lineage>
        <taxon>Eukaryota</taxon>
        <taxon>Fungi</taxon>
        <taxon>Dikarya</taxon>
        <taxon>Basidiomycota</taxon>
        <taxon>Agaricomycotina</taxon>
        <taxon>Agaricomycetes</taxon>
        <taxon>Polyporales</taxon>
        <taxon>Meruliaceae</taxon>
        <taxon>Phlebia</taxon>
    </lineage>
</organism>
<proteinExistence type="predicted"/>
<name>A0ACC1RLL8_9APHY</name>
<dbReference type="EMBL" id="JANHOG010002680">
    <property type="protein sequence ID" value="KAJ3521000.1"/>
    <property type="molecule type" value="Genomic_DNA"/>
</dbReference>
<protein>
    <submittedName>
        <fullName evidence="1">Uncharacterized protein</fullName>
    </submittedName>
</protein>
<evidence type="ECO:0000313" key="1">
    <source>
        <dbReference type="EMBL" id="KAJ3521000.1"/>
    </source>
</evidence>
<gene>
    <name evidence="1" type="ORF">NM688_g9078</name>
</gene>
<comment type="caution">
    <text evidence="1">The sequence shown here is derived from an EMBL/GenBank/DDBJ whole genome shotgun (WGS) entry which is preliminary data.</text>
</comment>
<sequence length="167" mass="18292">MEIKALDAVLPQLDTLIRDMGIQPWITSKIVSDERWDSFVEQLEVFSGDADGHLILDHGKKSPPPLQMQTCILPVNTCNTEQAHPNAAESQYTFSFGCFSEVRHAHYATSTVTLTSSTSSKSITASLFTSILFSLSLCIFRVASTAYRTSASNMGVRTPTPTVEFGP</sequence>
<evidence type="ECO:0000313" key="2">
    <source>
        <dbReference type="Proteomes" id="UP001148662"/>
    </source>
</evidence>
<reference evidence="1" key="1">
    <citation type="submission" date="2022-07" db="EMBL/GenBank/DDBJ databases">
        <title>Genome Sequence of Phlebia brevispora.</title>
        <authorList>
            <person name="Buettner E."/>
        </authorList>
    </citation>
    <scope>NUCLEOTIDE SEQUENCE</scope>
    <source>
        <strain evidence="1">MPL23</strain>
    </source>
</reference>
<accession>A0ACC1RLL8</accession>
<keyword evidence="2" id="KW-1185">Reference proteome</keyword>
<dbReference type="Proteomes" id="UP001148662">
    <property type="component" value="Unassembled WGS sequence"/>
</dbReference>